<feature type="domain" description="4Fe-4S ferredoxin-type" evidence="6">
    <location>
        <begin position="1"/>
        <end position="29"/>
    </location>
</feature>
<evidence type="ECO:0000256" key="3">
    <source>
        <dbReference type="ARBA" id="ARBA00023004"/>
    </source>
</evidence>
<evidence type="ECO:0000313" key="7">
    <source>
        <dbReference type="EMBL" id="SHN50639.1"/>
    </source>
</evidence>
<evidence type="ECO:0000259" key="6">
    <source>
        <dbReference type="PROSITE" id="PS51379"/>
    </source>
</evidence>
<dbReference type="STRING" id="1121455.SAMN02745728_00269"/>
<sequence>MFIVIYEGDCVGCGGCEEVCPSVFIMNSNGDKALVIAPESTAPCVKEAIAICPADCIEMT</sequence>
<evidence type="ECO:0000256" key="5">
    <source>
        <dbReference type="RuleBase" id="RU368020"/>
    </source>
</evidence>
<dbReference type="GO" id="GO:0009055">
    <property type="term" value="F:electron transfer activity"/>
    <property type="evidence" value="ECO:0007669"/>
    <property type="project" value="UniProtKB-UniRule"/>
</dbReference>
<keyword evidence="3 5" id="KW-0408">Iron</keyword>
<proteinExistence type="predicted"/>
<dbReference type="PROSITE" id="PS00198">
    <property type="entry name" value="4FE4S_FER_1"/>
    <property type="match status" value="1"/>
</dbReference>
<dbReference type="InterPro" id="IPR017896">
    <property type="entry name" value="4Fe4S_Fe-S-bd"/>
</dbReference>
<evidence type="ECO:0000256" key="4">
    <source>
        <dbReference type="ARBA" id="ARBA00023014"/>
    </source>
</evidence>
<dbReference type="GO" id="GO:0051536">
    <property type="term" value="F:iron-sulfur cluster binding"/>
    <property type="evidence" value="ECO:0007669"/>
    <property type="project" value="UniProtKB-KW"/>
</dbReference>
<keyword evidence="2 5" id="KW-0479">Metal-binding</keyword>
<dbReference type="GO" id="GO:0005506">
    <property type="term" value="F:iron ion binding"/>
    <property type="evidence" value="ECO:0007669"/>
    <property type="project" value="UniProtKB-UniRule"/>
</dbReference>
<dbReference type="Proteomes" id="UP000186469">
    <property type="component" value="Unassembled WGS sequence"/>
</dbReference>
<dbReference type="PRINTS" id="PR00352">
    <property type="entry name" value="3FE4SFRDOXIN"/>
</dbReference>
<name>A0A1M7RWF7_9BACT</name>
<protein>
    <recommendedName>
        <fullName evidence="5">Ferredoxin</fullName>
    </recommendedName>
</protein>
<dbReference type="OrthoDB" id="9803319at2"/>
<dbReference type="EMBL" id="FRDI01000002">
    <property type="protein sequence ID" value="SHN50639.1"/>
    <property type="molecule type" value="Genomic_DNA"/>
</dbReference>
<dbReference type="Pfam" id="PF13370">
    <property type="entry name" value="Fer4_13"/>
    <property type="match status" value="1"/>
</dbReference>
<accession>A0A1M7RWF7</accession>
<keyword evidence="8" id="KW-1185">Reference proteome</keyword>
<evidence type="ECO:0000256" key="1">
    <source>
        <dbReference type="ARBA" id="ARBA00003532"/>
    </source>
</evidence>
<dbReference type="AlphaFoldDB" id="A0A1M7RWF7"/>
<keyword evidence="4 5" id="KW-0411">Iron-sulfur</keyword>
<dbReference type="SUPFAM" id="SSF54862">
    <property type="entry name" value="4Fe-4S ferredoxins"/>
    <property type="match status" value="1"/>
</dbReference>
<dbReference type="RefSeq" id="WP_072695714.1">
    <property type="nucleotide sequence ID" value="NZ_FRDI01000002.1"/>
</dbReference>
<evidence type="ECO:0000256" key="2">
    <source>
        <dbReference type="ARBA" id="ARBA00022723"/>
    </source>
</evidence>
<comment type="function">
    <text evidence="1 5">Ferredoxins are iron-sulfur proteins that transfer electrons in a wide variety of metabolic reactions.</text>
</comment>
<reference evidence="7 8" key="1">
    <citation type="submission" date="2016-12" db="EMBL/GenBank/DDBJ databases">
        <authorList>
            <person name="Song W.-J."/>
            <person name="Kurnit D.M."/>
        </authorList>
    </citation>
    <scope>NUCLEOTIDE SEQUENCE [LARGE SCALE GENOMIC DNA]</scope>
    <source>
        <strain evidence="7 8">DSM 11393</strain>
    </source>
</reference>
<organism evidence="7 8">
    <name type="scientific">Desulfovibrio litoralis DSM 11393</name>
    <dbReference type="NCBI Taxonomy" id="1121455"/>
    <lineage>
        <taxon>Bacteria</taxon>
        <taxon>Pseudomonadati</taxon>
        <taxon>Thermodesulfobacteriota</taxon>
        <taxon>Desulfovibrionia</taxon>
        <taxon>Desulfovibrionales</taxon>
        <taxon>Desulfovibrionaceae</taxon>
        <taxon>Desulfovibrio</taxon>
    </lineage>
</organism>
<dbReference type="InterPro" id="IPR001080">
    <property type="entry name" value="3Fe4S_ferredoxin"/>
</dbReference>
<dbReference type="InterPro" id="IPR017900">
    <property type="entry name" value="4Fe4S_Fe_S_CS"/>
</dbReference>
<evidence type="ECO:0000313" key="8">
    <source>
        <dbReference type="Proteomes" id="UP000186469"/>
    </source>
</evidence>
<keyword evidence="5" id="KW-0813">Transport</keyword>
<dbReference type="PROSITE" id="PS51379">
    <property type="entry name" value="4FE4S_FER_2"/>
    <property type="match status" value="1"/>
</dbReference>
<dbReference type="Gene3D" id="3.30.70.20">
    <property type="match status" value="1"/>
</dbReference>
<gene>
    <name evidence="7" type="ORF">SAMN02745728_00269</name>
</gene>
<keyword evidence="5" id="KW-0249">Electron transport</keyword>